<dbReference type="EMBL" id="CP071462">
    <property type="protein sequence ID" value="QSX01106.1"/>
    <property type="molecule type" value="Genomic_DNA"/>
</dbReference>
<proteinExistence type="predicted"/>
<evidence type="ECO:0000313" key="2">
    <source>
        <dbReference type="Proteomes" id="UP000663203"/>
    </source>
</evidence>
<name>A0A8A2VKS4_9EURY</name>
<organism evidence="1 2">
    <name type="scientific">Haloterrigena alkaliphila</name>
    <dbReference type="NCBI Taxonomy" id="2816475"/>
    <lineage>
        <taxon>Archaea</taxon>
        <taxon>Methanobacteriati</taxon>
        <taxon>Methanobacteriota</taxon>
        <taxon>Stenosarchaea group</taxon>
        <taxon>Halobacteria</taxon>
        <taxon>Halobacteriales</taxon>
        <taxon>Natrialbaceae</taxon>
        <taxon>Haloterrigena</taxon>
    </lineage>
</organism>
<reference evidence="1 2" key="1">
    <citation type="submission" date="2021-03" db="EMBL/GenBank/DDBJ databases">
        <title>Haloterrigena longa sp. nov. and Haloterrigena limicola sp. nov., extremely halophilic archaea isolated from a salt lake.</title>
        <authorList>
            <person name="Henglin C."/>
        </authorList>
    </citation>
    <scope>NUCLEOTIDE SEQUENCE [LARGE SCALE GENOMIC DNA]</scope>
    <source>
        <strain evidence="1 2">KZCA68</strain>
    </source>
</reference>
<accession>A0A8A2VKS4</accession>
<gene>
    <name evidence="1" type="ORF">J0X25_09190</name>
</gene>
<sequence length="142" mass="15482">MSDIEGQVITDVRRLAADTPDELAWTVDVYDASIVLELGDGSLLIPASDMEGNSPGVFFEKGVDAWEDISGSRIRELSPLSRAAIEYRGWTDPSDYRPPVLTLDTGEQLYPASDPEGNQRGVLFRVENGAAFIVDFESADGE</sequence>
<protein>
    <submittedName>
        <fullName evidence="1">Uncharacterized protein</fullName>
    </submittedName>
</protein>
<dbReference type="RefSeq" id="WP_207290820.1">
    <property type="nucleotide sequence ID" value="NZ_CP071462.1"/>
</dbReference>
<keyword evidence="2" id="KW-1185">Reference proteome</keyword>
<dbReference type="Proteomes" id="UP000663203">
    <property type="component" value="Chromosome"/>
</dbReference>
<dbReference type="KEGG" id="hakz:J0X25_09190"/>
<dbReference type="GeneID" id="63187477"/>
<dbReference type="AlphaFoldDB" id="A0A8A2VKS4"/>
<evidence type="ECO:0000313" key="1">
    <source>
        <dbReference type="EMBL" id="QSX01106.1"/>
    </source>
</evidence>